<feature type="compositionally biased region" description="Acidic residues" evidence="2">
    <location>
        <begin position="1"/>
        <end position="10"/>
    </location>
</feature>
<organism evidence="6 7">
    <name type="scientific">Streptacidiphilus fuscans</name>
    <dbReference type="NCBI Taxonomy" id="2789292"/>
    <lineage>
        <taxon>Bacteria</taxon>
        <taxon>Bacillati</taxon>
        <taxon>Actinomycetota</taxon>
        <taxon>Actinomycetes</taxon>
        <taxon>Kitasatosporales</taxon>
        <taxon>Streptomycetaceae</taxon>
        <taxon>Streptacidiphilus</taxon>
    </lineage>
</organism>
<dbReference type="Proteomes" id="UP000657385">
    <property type="component" value="Unassembled WGS sequence"/>
</dbReference>
<feature type="transmembrane region" description="Helical" evidence="3">
    <location>
        <begin position="59"/>
        <end position="79"/>
    </location>
</feature>
<dbReference type="NCBIfam" id="TIGR00350">
    <property type="entry name" value="lytR_cpsA_psr"/>
    <property type="match status" value="1"/>
</dbReference>
<reference evidence="6" key="1">
    <citation type="submission" date="2020-11" db="EMBL/GenBank/DDBJ databases">
        <title>Isolation and identification of active actinomycetes.</title>
        <authorList>
            <person name="Yu B."/>
        </authorList>
    </citation>
    <scope>NUCLEOTIDE SEQUENCE</scope>
    <source>
        <strain evidence="6">NEAU-YB345</strain>
    </source>
</reference>
<evidence type="ECO:0000259" key="5">
    <source>
        <dbReference type="Pfam" id="PF13399"/>
    </source>
</evidence>
<dbReference type="RefSeq" id="WP_196193662.1">
    <property type="nucleotide sequence ID" value="NZ_JADPRT010000003.1"/>
</dbReference>
<comment type="similarity">
    <text evidence="1">Belongs to the LytR/CpsA/Psr (LCP) family.</text>
</comment>
<evidence type="ECO:0000259" key="4">
    <source>
        <dbReference type="Pfam" id="PF03816"/>
    </source>
</evidence>
<feature type="region of interest" description="Disordered" evidence="2">
    <location>
        <begin position="384"/>
        <end position="404"/>
    </location>
</feature>
<keyword evidence="3" id="KW-0812">Transmembrane</keyword>
<dbReference type="InterPro" id="IPR004474">
    <property type="entry name" value="LytR_CpsA_psr"/>
</dbReference>
<evidence type="ECO:0000313" key="7">
    <source>
        <dbReference type="Proteomes" id="UP000657385"/>
    </source>
</evidence>
<dbReference type="InterPro" id="IPR050922">
    <property type="entry name" value="LytR/CpsA/Psr_CW_biosynth"/>
</dbReference>
<dbReference type="EMBL" id="JADPRT010000003">
    <property type="protein sequence ID" value="MBF9068450.1"/>
    <property type="molecule type" value="Genomic_DNA"/>
</dbReference>
<name>A0A931FDS8_9ACTN</name>
<evidence type="ECO:0000256" key="3">
    <source>
        <dbReference type="SAM" id="Phobius"/>
    </source>
</evidence>
<keyword evidence="3" id="KW-0472">Membrane</keyword>
<evidence type="ECO:0000313" key="6">
    <source>
        <dbReference type="EMBL" id="MBF9068450.1"/>
    </source>
</evidence>
<dbReference type="Gene3D" id="3.40.630.190">
    <property type="entry name" value="LCP protein"/>
    <property type="match status" value="1"/>
</dbReference>
<evidence type="ECO:0000256" key="2">
    <source>
        <dbReference type="SAM" id="MobiDB-lite"/>
    </source>
</evidence>
<accession>A0A931FDS8</accession>
<keyword evidence="3" id="KW-1133">Transmembrane helix</keyword>
<sequence length="565" mass="57327">MRTEGQDEADSLNGAVAVGGRSAGRHGRAKDRGLPGRVGRVGRFGRLVRRGPARRNLRIAGAVGLSLALIGGVGAVWAYQKLNGNISSSDLFSGTGSGGAEKVDAFGRSPINILLIGSDERSSSADCSLGGDCNSPGARADVEMVLHVSADRSNATVMSVPRDLETAVPQCKAAPNQPSEPAHTDMINSALNWGPGCSVAAVQQLTGIHIDHFMKVDFGGVVNMSDAVGGVQICVDKNVYDPYSHLKLSAGTHTLKGVAALEFVRTRHGFGDGSDLGRTYAQHLFLSQLVNKLKDAGTLTNVGDMWNLANAATKALTVDNGLGSITSLLGLGDELNKVPTGNITFATMQTTADPTDNSRVVIAPGARDMFDAIANDESLSAVAGKGGGTGSAKPSAPAAPSSVPVDKSGVAVKVENGTTVTGRAGAVAQALLDDGYSQQTAALTGPSAATTSLRYPAAHAAQAQAVAKSLGLPASAVKQDSAVGSIVLLIGADWPSGATFPAGSGTAPAPADTKAALDNAHAQTAAQRDGCAQVSTFATVSLPGYGPMTPTRAYELSSTVPNSAP</sequence>
<dbReference type="AlphaFoldDB" id="A0A931FDS8"/>
<feature type="region of interest" description="Disordered" evidence="2">
    <location>
        <begin position="1"/>
        <end position="35"/>
    </location>
</feature>
<keyword evidence="7" id="KW-1185">Reference proteome</keyword>
<comment type="caution">
    <text evidence="6">The sequence shown here is derived from an EMBL/GenBank/DDBJ whole genome shotgun (WGS) entry which is preliminary data.</text>
</comment>
<dbReference type="Pfam" id="PF03816">
    <property type="entry name" value="LytR_cpsA_psr"/>
    <property type="match status" value="1"/>
</dbReference>
<dbReference type="Pfam" id="PF13399">
    <property type="entry name" value="LytR_C"/>
    <property type="match status" value="1"/>
</dbReference>
<dbReference type="PANTHER" id="PTHR33392:SF6">
    <property type="entry name" value="POLYISOPRENYL-TEICHOIC ACID--PEPTIDOGLYCAN TEICHOIC ACID TRANSFERASE TAGU"/>
    <property type="match status" value="1"/>
</dbReference>
<proteinExistence type="inferred from homology"/>
<feature type="domain" description="Cell envelope-related transcriptional attenuator" evidence="4">
    <location>
        <begin position="139"/>
        <end position="294"/>
    </location>
</feature>
<protein>
    <submittedName>
        <fullName evidence="6">LCP family protein</fullName>
    </submittedName>
</protein>
<feature type="domain" description="LytR/CpsA/Psr regulator C-terminal" evidence="5">
    <location>
        <begin position="410"/>
        <end position="494"/>
    </location>
</feature>
<gene>
    <name evidence="6" type="ORF">I2501_10445</name>
</gene>
<feature type="compositionally biased region" description="Low complexity" evidence="2">
    <location>
        <begin position="391"/>
        <end position="404"/>
    </location>
</feature>
<dbReference type="PANTHER" id="PTHR33392">
    <property type="entry name" value="POLYISOPRENYL-TEICHOIC ACID--PEPTIDOGLYCAN TEICHOIC ACID TRANSFERASE TAGU"/>
    <property type="match status" value="1"/>
</dbReference>
<dbReference type="InterPro" id="IPR027381">
    <property type="entry name" value="LytR/CpsA/Psr_C"/>
</dbReference>
<evidence type="ECO:0000256" key="1">
    <source>
        <dbReference type="ARBA" id="ARBA00006068"/>
    </source>
</evidence>
<dbReference type="Gene3D" id="3.30.70.2390">
    <property type="match status" value="1"/>
</dbReference>